<dbReference type="PANTHER" id="PTHR43776">
    <property type="entry name" value="TRANSPORT ATP-BINDING PROTEIN"/>
    <property type="match status" value="1"/>
</dbReference>
<dbReference type="PROSITE" id="PS50893">
    <property type="entry name" value="ABC_TRANSPORTER_2"/>
    <property type="match status" value="1"/>
</dbReference>
<dbReference type="InterPro" id="IPR027417">
    <property type="entry name" value="P-loop_NTPase"/>
</dbReference>
<evidence type="ECO:0000313" key="7">
    <source>
        <dbReference type="EMBL" id="UJG40569.1"/>
    </source>
</evidence>
<dbReference type="Pfam" id="PF00005">
    <property type="entry name" value="ABC_tran"/>
    <property type="match status" value="1"/>
</dbReference>
<dbReference type="FunFam" id="3.40.50.300:FF:000016">
    <property type="entry name" value="Oligopeptide ABC transporter ATP-binding component"/>
    <property type="match status" value="1"/>
</dbReference>
<dbReference type="GO" id="GO:0016887">
    <property type="term" value="F:ATP hydrolysis activity"/>
    <property type="evidence" value="ECO:0007669"/>
    <property type="project" value="InterPro"/>
</dbReference>
<dbReference type="SMART" id="SM00382">
    <property type="entry name" value="AAA"/>
    <property type="match status" value="1"/>
</dbReference>
<reference evidence="7" key="1">
    <citation type="journal article" date="2022" name="Nat. Microbiol.">
        <title>Unique mobile elements and scalable gene flow at the prokaryote-eukaryote boundary revealed by circularized Asgard archaea genomes.</title>
        <authorList>
            <person name="Wu F."/>
            <person name="Speth D.R."/>
            <person name="Philosof A."/>
            <person name="Cremiere A."/>
            <person name="Narayanan A."/>
            <person name="Barco R.A."/>
            <person name="Connon S.A."/>
            <person name="Amend J.P."/>
            <person name="Antoshechkin I.A."/>
            <person name="Orphan V.J."/>
        </authorList>
    </citation>
    <scope>NUCLEOTIDE SEQUENCE</scope>
    <source>
        <strain evidence="7">PM71</strain>
    </source>
</reference>
<dbReference type="PANTHER" id="PTHR43776:SF7">
    <property type="entry name" value="D,D-DIPEPTIDE TRANSPORT ATP-BINDING PROTEIN DDPF-RELATED"/>
    <property type="match status" value="1"/>
</dbReference>
<keyword evidence="2" id="KW-0813">Transport</keyword>
<keyword evidence="5" id="KW-0812">Transmembrane</keyword>
<evidence type="ECO:0000256" key="1">
    <source>
        <dbReference type="ARBA" id="ARBA00005417"/>
    </source>
</evidence>
<evidence type="ECO:0000256" key="5">
    <source>
        <dbReference type="SAM" id="Phobius"/>
    </source>
</evidence>
<dbReference type="NCBIfam" id="TIGR01727">
    <property type="entry name" value="oligo_HPY"/>
    <property type="match status" value="1"/>
</dbReference>
<dbReference type="InterPro" id="IPR003593">
    <property type="entry name" value="AAA+_ATPase"/>
</dbReference>
<name>A0A9Y1BKA1_9ARCH</name>
<dbReference type="InterPro" id="IPR003439">
    <property type="entry name" value="ABC_transporter-like_ATP-bd"/>
</dbReference>
<keyword evidence="5" id="KW-0472">Membrane</keyword>
<evidence type="ECO:0000256" key="4">
    <source>
        <dbReference type="ARBA" id="ARBA00022840"/>
    </source>
</evidence>
<dbReference type="InterPro" id="IPR050319">
    <property type="entry name" value="ABC_transp_ATP-bind"/>
</dbReference>
<evidence type="ECO:0000256" key="3">
    <source>
        <dbReference type="ARBA" id="ARBA00022741"/>
    </source>
</evidence>
<evidence type="ECO:0000259" key="6">
    <source>
        <dbReference type="PROSITE" id="PS50893"/>
    </source>
</evidence>
<dbReference type="SUPFAM" id="SSF52540">
    <property type="entry name" value="P-loop containing nucleoside triphosphate hydrolases"/>
    <property type="match status" value="1"/>
</dbReference>
<dbReference type="Gene3D" id="3.40.50.300">
    <property type="entry name" value="P-loop containing nucleotide triphosphate hydrolases"/>
    <property type="match status" value="1"/>
</dbReference>
<sequence length="401" mass="45109">MSTPSIIEKLQAKKGKDARIKTKELEEDVVLEVENLAKYFKIPNPMDTTWFLVAFVASLVIFAFFKIIGLILIGLIILAYFIIPYIPPFNKRPKFVYLKAVDGLNLKIRKQKIVGLVGESGCGKSTAARTILRLLEPTKGSVYFRGIDINRLTSDELKEMRRYMQIVFQDPYASLNPRATAFDIISEPYIIHGVASGDEISINVLRLLKEVGLAPHHAYRYPHEFSGGQRQRIGIARALALEPDFIIMDEPVSNLDVSVRAAIIQLILKLQQKMGLTYLFIAHDLALVRILCDEVNVMYLGKLMEAGTSDEIFEDMKHPYTKALVSAVPIADPTKRSKKIFLQGDIPTPINPPPGCRFQTRCPLVSDICRAEDPKPKYFSKTHVVYCHNVEGGEDSPNAFE</sequence>
<proteinExistence type="inferred from homology"/>
<dbReference type="PROSITE" id="PS00211">
    <property type="entry name" value="ABC_TRANSPORTER_1"/>
    <property type="match status" value="1"/>
</dbReference>
<gene>
    <name evidence="7" type="ORF">K9W45_12135</name>
</gene>
<protein>
    <submittedName>
        <fullName evidence="7">ATP-binding cassette domain-containing protein</fullName>
    </submittedName>
</protein>
<organism evidence="7">
    <name type="scientific">Candidatus Heimdallarchaeum aukensis</name>
    <dbReference type="NCBI Taxonomy" id="2876573"/>
    <lineage>
        <taxon>Archaea</taxon>
        <taxon>Promethearchaeati</taxon>
        <taxon>Candidatus Heimdallarchaeota</taxon>
        <taxon>Candidatus Heimdallarchaeia (ex Rinke et al. 2021) (nom. nud.)</taxon>
        <taxon>Candidatus Heimdallarchaeales</taxon>
        <taxon>Candidatus Heimdallarchaeaceae</taxon>
        <taxon>Candidatus Heimdallarchaeum</taxon>
    </lineage>
</organism>
<feature type="transmembrane region" description="Helical" evidence="5">
    <location>
        <begin position="50"/>
        <end position="83"/>
    </location>
</feature>
<keyword evidence="3" id="KW-0547">Nucleotide-binding</keyword>
<dbReference type="InterPro" id="IPR017871">
    <property type="entry name" value="ABC_transporter-like_CS"/>
</dbReference>
<dbReference type="EMBL" id="CP084166">
    <property type="protein sequence ID" value="UJG40569.1"/>
    <property type="molecule type" value="Genomic_DNA"/>
</dbReference>
<keyword evidence="5" id="KW-1133">Transmembrane helix</keyword>
<dbReference type="CDD" id="cd03257">
    <property type="entry name" value="ABC_NikE_OppD_transporters"/>
    <property type="match status" value="1"/>
</dbReference>
<feature type="domain" description="ABC transporter" evidence="6">
    <location>
        <begin position="84"/>
        <end position="325"/>
    </location>
</feature>
<evidence type="ECO:0000256" key="2">
    <source>
        <dbReference type="ARBA" id="ARBA00022448"/>
    </source>
</evidence>
<dbReference type="AlphaFoldDB" id="A0A9Y1BKA1"/>
<dbReference type="InterPro" id="IPR013563">
    <property type="entry name" value="Oligopep_ABC_C"/>
</dbReference>
<dbReference type="GO" id="GO:0055085">
    <property type="term" value="P:transmembrane transport"/>
    <property type="evidence" value="ECO:0007669"/>
    <property type="project" value="UniProtKB-ARBA"/>
</dbReference>
<comment type="similarity">
    <text evidence="1">Belongs to the ABC transporter superfamily.</text>
</comment>
<dbReference type="Proteomes" id="UP001201020">
    <property type="component" value="Chromosome"/>
</dbReference>
<accession>A0A9Y1BKA1</accession>
<dbReference type="GO" id="GO:0015833">
    <property type="term" value="P:peptide transport"/>
    <property type="evidence" value="ECO:0007669"/>
    <property type="project" value="InterPro"/>
</dbReference>
<dbReference type="Pfam" id="PF08352">
    <property type="entry name" value="oligo_HPY"/>
    <property type="match status" value="1"/>
</dbReference>
<dbReference type="GO" id="GO:0005524">
    <property type="term" value="F:ATP binding"/>
    <property type="evidence" value="ECO:0007669"/>
    <property type="project" value="UniProtKB-KW"/>
</dbReference>
<keyword evidence="4 7" id="KW-0067">ATP-binding</keyword>